<feature type="transmembrane region" description="Helical" evidence="1">
    <location>
        <begin position="196"/>
        <end position="214"/>
    </location>
</feature>
<feature type="transmembrane region" description="Helical" evidence="1">
    <location>
        <begin position="167"/>
        <end position="189"/>
    </location>
</feature>
<feature type="transmembrane region" description="Helical" evidence="1">
    <location>
        <begin position="234"/>
        <end position="251"/>
    </location>
</feature>
<dbReference type="STRING" id="399550.Smar_1556"/>
<keyword evidence="1" id="KW-1133">Transmembrane helix</keyword>
<keyword evidence="3" id="KW-1185">Reference proteome</keyword>
<gene>
    <name evidence="2" type="ordered locus">Smar_1556</name>
</gene>
<accession>A3DPT2</accession>
<evidence type="ECO:0000256" key="1">
    <source>
        <dbReference type="SAM" id="Phobius"/>
    </source>
</evidence>
<dbReference type="KEGG" id="smr:Smar_1556"/>
<evidence type="ECO:0000313" key="3">
    <source>
        <dbReference type="Proteomes" id="UP000000254"/>
    </source>
</evidence>
<keyword evidence="1" id="KW-0812">Transmembrane</keyword>
<protein>
    <submittedName>
        <fullName evidence="2">Uncharacterized protein</fullName>
    </submittedName>
</protein>
<evidence type="ECO:0000313" key="2">
    <source>
        <dbReference type="EMBL" id="ABN70642.1"/>
    </source>
</evidence>
<reference evidence="2 3" key="2">
    <citation type="journal article" date="2009" name="Stand. Genomic Sci.">
        <title>Complete genome sequence of Staphylothermus marinus Stetter and Fiala 1986 type strain F1.</title>
        <authorList>
            <person name="Anderson I.J."/>
            <person name="Sun H."/>
            <person name="Lapidus A."/>
            <person name="Copeland A."/>
            <person name="Glavina Del Rio T."/>
            <person name="Tice H."/>
            <person name="Dalin E."/>
            <person name="Lucas S."/>
            <person name="Barry K."/>
            <person name="Land M."/>
            <person name="Richardson P."/>
            <person name="Huber H."/>
            <person name="Kyrpides N.C."/>
        </authorList>
    </citation>
    <scope>NUCLEOTIDE SEQUENCE [LARGE SCALE GENOMIC DNA]</scope>
    <source>
        <strain evidence="3">ATCC 43588 / DSM 3639 / JCM 9404 / F1</strain>
    </source>
</reference>
<name>A3DPT2_STAMF</name>
<dbReference type="AlphaFoldDB" id="A3DPT2"/>
<sequence length="256" mass="28293">MVKLFLRESFSASIIIAVVILISTPLLIAYAFNVIPHYSHAYGGIIEFYNTSTAGGEEYVQLCPPTSPIYVNRTRLRLAYMNYLDGVSAVSFLLIGSITAYIIARPIEYRYFFIEATYGGGRLRMFLLRLSSAYMLGFISSLLGAVNLSGIMYVLNLYSGMNESFLYSLEILVLETIIAVAVASIVSLFTRSFSTSIFAILGFIALILILGTRYDPLTSIVLANRIVLKGEGVGLYVLTVLASITGSIWRADRIEY</sequence>
<keyword evidence="1" id="KW-0472">Membrane</keyword>
<proteinExistence type="predicted"/>
<feature type="transmembrane region" description="Helical" evidence="1">
    <location>
        <begin position="133"/>
        <end position="155"/>
    </location>
</feature>
<dbReference type="EMBL" id="CP000575">
    <property type="protein sequence ID" value="ABN70642.1"/>
    <property type="molecule type" value="Genomic_DNA"/>
</dbReference>
<dbReference type="eggNOG" id="arCOG12467">
    <property type="taxonomic scope" value="Archaea"/>
</dbReference>
<dbReference type="HOGENOM" id="CLU_1088276_0_0_2"/>
<organism evidence="2 3">
    <name type="scientific">Staphylothermus marinus (strain ATCC 43588 / DSM 3639 / JCM 9404 / F1)</name>
    <dbReference type="NCBI Taxonomy" id="399550"/>
    <lineage>
        <taxon>Archaea</taxon>
        <taxon>Thermoproteota</taxon>
        <taxon>Thermoprotei</taxon>
        <taxon>Desulfurococcales</taxon>
        <taxon>Desulfurococcaceae</taxon>
        <taxon>Staphylothermus</taxon>
    </lineage>
</organism>
<feature type="transmembrane region" description="Helical" evidence="1">
    <location>
        <begin position="12"/>
        <end position="32"/>
    </location>
</feature>
<dbReference type="Proteomes" id="UP000000254">
    <property type="component" value="Chromosome"/>
</dbReference>
<feature type="transmembrane region" description="Helical" evidence="1">
    <location>
        <begin position="83"/>
        <end position="104"/>
    </location>
</feature>
<dbReference type="OrthoDB" id="384887at2157"/>
<reference evidence="3" key="1">
    <citation type="journal article" date="2009" name="BMC Genomics">
        <title>The complete genome sequence of Staphylothermus marinus reveals differences in sulfur metabolism among heterotrophic Crenarchaeota.</title>
        <authorList>
            <person name="Anderson I.J."/>
            <person name="Dharmarajan L."/>
            <person name="Rodriguez J."/>
            <person name="Hooper S."/>
            <person name="Porat I."/>
            <person name="Ulrich L.E."/>
            <person name="Elkins J.G."/>
            <person name="Mavromatis K."/>
            <person name="Sun H."/>
            <person name="Land M."/>
            <person name="Lapidus A."/>
            <person name="Lucas S."/>
            <person name="Barry K."/>
            <person name="Huber H."/>
            <person name="Zhulin I.B."/>
            <person name="Whitman W.B."/>
            <person name="Mukhopadhyay B."/>
            <person name="Woese C."/>
            <person name="Bristow J."/>
            <person name="Kyrpides N."/>
        </authorList>
    </citation>
    <scope>NUCLEOTIDE SEQUENCE [LARGE SCALE GENOMIC DNA]</scope>
    <source>
        <strain evidence="3">ATCC 43588 / DSM 3639 / JCM 9404 / F1</strain>
    </source>
</reference>